<name>A0ABQ8XBF4_9EUKA</name>
<dbReference type="InterPro" id="IPR027417">
    <property type="entry name" value="P-loop_NTPase"/>
</dbReference>
<dbReference type="SMART" id="SM00174">
    <property type="entry name" value="RHO"/>
    <property type="match status" value="1"/>
</dbReference>
<dbReference type="EMBL" id="JAOAOG010000321">
    <property type="protein sequence ID" value="KAJ6229414.1"/>
    <property type="molecule type" value="Genomic_DNA"/>
</dbReference>
<protein>
    <submittedName>
        <fullName evidence="3">Ras-like protein</fullName>
    </submittedName>
</protein>
<organism evidence="3 4">
    <name type="scientific">Anaeramoeba flamelloides</name>
    <dbReference type="NCBI Taxonomy" id="1746091"/>
    <lineage>
        <taxon>Eukaryota</taxon>
        <taxon>Metamonada</taxon>
        <taxon>Anaeramoebidae</taxon>
        <taxon>Anaeramoeba</taxon>
    </lineage>
</organism>
<dbReference type="InterPro" id="IPR001806">
    <property type="entry name" value="Small_GTPase"/>
</dbReference>
<sequence length="127" mass="14350">MRPSYIRSGEGFLLIYAIDSRSSFEQIRKLRDEILQVKDVDSDAIIIVGNKCDLVDERQVSTQEGGDLAKSLGTLFIETSAKDSTNVKEAFVGLVKEIRKRRFKSYWGTNNYGIFGTRLNTSICSIF</sequence>
<keyword evidence="4" id="KW-1185">Reference proteome</keyword>
<dbReference type="SMART" id="SM00175">
    <property type="entry name" value="RAB"/>
    <property type="match status" value="1"/>
</dbReference>
<keyword evidence="2" id="KW-0342">GTP-binding</keyword>
<dbReference type="Pfam" id="PF00071">
    <property type="entry name" value="Ras"/>
    <property type="match status" value="1"/>
</dbReference>
<dbReference type="SMART" id="SM00173">
    <property type="entry name" value="RAS"/>
    <property type="match status" value="1"/>
</dbReference>
<dbReference type="Proteomes" id="UP001150062">
    <property type="component" value="Unassembled WGS sequence"/>
</dbReference>
<comment type="caution">
    <text evidence="3">The sequence shown here is derived from an EMBL/GenBank/DDBJ whole genome shotgun (WGS) entry which is preliminary data.</text>
</comment>
<proteinExistence type="predicted"/>
<dbReference type="InterPro" id="IPR020849">
    <property type="entry name" value="Small_GTPase_Ras-type"/>
</dbReference>
<accession>A0ABQ8XBF4</accession>
<evidence type="ECO:0000256" key="1">
    <source>
        <dbReference type="ARBA" id="ARBA00022741"/>
    </source>
</evidence>
<dbReference type="Gene3D" id="3.40.50.300">
    <property type="entry name" value="P-loop containing nucleotide triphosphate hydrolases"/>
    <property type="match status" value="1"/>
</dbReference>
<evidence type="ECO:0000313" key="4">
    <source>
        <dbReference type="Proteomes" id="UP001150062"/>
    </source>
</evidence>
<evidence type="ECO:0000256" key="2">
    <source>
        <dbReference type="ARBA" id="ARBA00023134"/>
    </source>
</evidence>
<evidence type="ECO:0000313" key="3">
    <source>
        <dbReference type="EMBL" id="KAJ6229414.1"/>
    </source>
</evidence>
<dbReference type="PANTHER" id="PTHR24070">
    <property type="entry name" value="RAS, DI-RAS, AND RHEB FAMILY MEMBERS OF SMALL GTPASE SUPERFAMILY"/>
    <property type="match status" value="1"/>
</dbReference>
<gene>
    <name evidence="3" type="ORF">M0813_07846</name>
</gene>
<keyword evidence="1" id="KW-0547">Nucleotide-binding</keyword>
<dbReference type="SUPFAM" id="SSF52540">
    <property type="entry name" value="P-loop containing nucleoside triphosphate hydrolases"/>
    <property type="match status" value="1"/>
</dbReference>
<dbReference type="PRINTS" id="PR00449">
    <property type="entry name" value="RASTRNSFRMNG"/>
</dbReference>
<dbReference type="PROSITE" id="PS51421">
    <property type="entry name" value="RAS"/>
    <property type="match status" value="1"/>
</dbReference>
<reference evidence="3" key="1">
    <citation type="submission" date="2022-08" db="EMBL/GenBank/DDBJ databases">
        <title>Novel sulfate-reducing endosymbionts in the free-living metamonad Anaeramoeba.</title>
        <authorList>
            <person name="Jerlstrom-Hultqvist J."/>
            <person name="Cepicka I."/>
            <person name="Gallot-Lavallee L."/>
            <person name="Salas-Leiva D."/>
            <person name="Curtis B.A."/>
            <person name="Zahonova K."/>
            <person name="Pipaliya S."/>
            <person name="Dacks J."/>
            <person name="Roger A.J."/>
        </authorList>
    </citation>
    <scope>NUCLEOTIDE SEQUENCE</scope>
    <source>
        <strain evidence="3">Schooner1</strain>
    </source>
</reference>
<dbReference type="PROSITE" id="PS51419">
    <property type="entry name" value="RAB"/>
    <property type="match status" value="1"/>
</dbReference>